<evidence type="ECO:0000313" key="3">
    <source>
        <dbReference type="Proteomes" id="UP000282674"/>
    </source>
</evidence>
<organism evidence="2 3">
    <name type="scientific">Actinomadura harenae</name>
    <dbReference type="NCBI Taxonomy" id="2483351"/>
    <lineage>
        <taxon>Bacteria</taxon>
        <taxon>Bacillati</taxon>
        <taxon>Actinomycetota</taxon>
        <taxon>Actinomycetes</taxon>
        <taxon>Streptosporangiales</taxon>
        <taxon>Thermomonosporaceae</taxon>
        <taxon>Actinomadura</taxon>
    </lineage>
</organism>
<evidence type="ECO:0000313" key="2">
    <source>
        <dbReference type="EMBL" id="RMI44666.1"/>
    </source>
</evidence>
<keyword evidence="3" id="KW-1185">Reference proteome</keyword>
<dbReference type="AlphaFoldDB" id="A0A3M2M515"/>
<sequence length="296" mass="33437">MSKEAAMTTRQSPTLRRRRLSALLKTYRGDAFTTVEVDRRLGWTVGKVAKMERGVWSRPNLRDMEDLLNLYAVDDQRQRQEVLTLARQGRERGWWHPYREMISESYTTYIGLEAEAASVLQFEALMVPGLLQTQEYAYALLRRGPSELDDESVKNRVEIRMERQKALKASDPLRLWAIVDEAVLWRPVGDATVMAAQLRHMIRLSELPKVTIQVAPFAAGAHAGMGGPFTMLEFPEPQDPDAVYTETITGELLEEDDVDVAKVKVAFQRLTGDALSAQASLDLIDARARVFEAQAS</sequence>
<evidence type="ECO:0000259" key="1">
    <source>
        <dbReference type="Pfam" id="PF19054"/>
    </source>
</evidence>
<feature type="domain" description="DUF5753" evidence="1">
    <location>
        <begin position="107"/>
        <end position="285"/>
    </location>
</feature>
<dbReference type="Pfam" id="PF13560">
    <property type="entry name" value="HTH_31"/>
    <property type="match status" value="1"/>
</dbReference>
<accession>A0A3M2M515</accession>
<dbReference type="EMBL" id="RFFG01000017">
    <property type="protein sequence ID" value="RMI44666.1"/>
    <property type="molecule type" value="Genomic_DNA"/>
</dbReference>
<name>A0A3M2M515_9ACTN</name>
<dbReference type="Pfam" id="PF19054">
    <property type="entry name" value="DUF5753"/>
    <property type="match status" value="1"/>
</dbReference>
<protein>
    <submittedName>
        <fullName evidence="2">XRE family transcriptional regulator</fullName>
    </submittedName>
</protein>
<dbReference type="InterPro" id="IPR043917">
    <property type="entry name" value="DUF5753"/>
</dbReference>
<proteinExistence type="predicted"/>
<reference evidence="2 3" key="1">
    <citation type="submission" date="2018-10" db="EMBL/GenBank/DDBJ databases">
        <title>Isolation from soil.</title>
        <authorList>
            <person name="Hu J."/>
        </authorList>
    </citation>
    <scope>NUCLEOTIDE SEQUENCE [LARGE SCALE GENOMIC DNA]</scope>
    <source>
        <strain evidence="2 3">NEAU-Ht49</strain>
    </source>
</reference>
<dbReference type="Proteomes" id="UP000282674">
    <property type="component" value="Unassembled WGS sequence"/>
</dbReference>
<gene>
    <name evidence="2" type="ORF">EBO15_11950</name>
</gene>
<comment type="caution">
    <text evidence="2">The sequence shown here is derived from an EMBL/GenBank/DDBJ whole genome shotgun (WGS) entry which is preliminary data.</text>
</comment>